<sequence length="390" mass="43109">MGRFFKNKMLWIGLGINILVASIFTFAFMGSMVNPTPKELPIAVVVEDEGAKLPNGENFNLGATFAKEIQKRDTSSVKWKILKTKVAALEAMNEKEVYAAIVLPRDLSKNIFSLLTINPTKPSTTIIINEGMNLGGANLALQIANSVLITFNQQIEAQLYTQIAEMKVPISLDMAKIISNPVSVETEKINPVGSNSANGNTPALFTQILWMATFISSMILFTLLKKGTEGSWTLKSFASQIIAGVLYVVFISGVIFLLTIRVLEVSVSNEGELFIMLVFIGLCFFFIQNTLLNWIGYPAAPLIILLFFFSTPILTMAPELLPNVTRDYLYTWVPFRFSLESFMDLLFFDKGLFENGIGTIGVIGLISLCLMGFAILKPVKKRHVGASEKM</sequence>
<evidence type="ECO:0000256" key="5">
    <source>
        <dbReference type="SAM" id="Phobius"/>
    </source>
</evidence>
<accession>A0ABZ2CNR5</accession>
<feature type="transmembrane region" description="Helical" evidence="5">
    <location>
        <begin position="236"/>
        <end position="261"/>
    </location>
</feature>
<feature type="transmembrane region" description="Helical" evidence="5">
    <location>
        <begin position="299"/>
        <end position="317"/>
    </location>
</feature>
<organism evidence="6 7">
    <name type="scientific">Niallia oryzisoli</name>
    <dbReference type="NCBI Taxonomy" id="1737571"/>
    <lineage>
        <taxon>Bacteria</taxon>
        <taxon>Bacillati</taxon>
        <taxon>Bacillota</taxon>
        <taxon>Bacilli</taxon>
        <taxon>Bacillales</taxon>
        <taxon>Bacillaceae</taxon>
        <taxon>Niallia</taxon>
    </lineage>
</organism>
<dbReference type="Gene3D" id="3.40.1710.10">
    <property type="entry name" value="abc type-2 transporter like domain"/>
    <property type="match status" value="1"/>
</dbReference>
<dbReference type="PANTHER" id="PTHR43077:SF5">
    <property type="entry name" value="PHAGE INFECTION PROTEIN"/>
    <property type="match status" value="1"/>
</dbReference>
<keyword evidence="4 5" id="KW-0472">Membrane</keyword>
<keyword evidence="7" id="KW-1185">Reference proteome</keyword>
<proteinExistence type="predicted"/>
<feature type="transmembrane region" description="Helical" evidence="5">
    <location>
        <begin position="12"/>
        <end position="33"/>
    </location>
</feature>
<protein>
    <submittedName>
        <fullName evidence="6">DUF3533 domain-containing protein</fullName>
    </submittedName>
</protein>
<feature type="transmembrane region" description="Helical" evidence="5">
    <location>
        <begin position="273"/>
        <end position="292"/>
    </location>
</feature>
<evidence type="ECO:0000313" key="7">
    <source>
        <dbReference type="Proteomes" id="UP001357223"/>
    </source>
</evidence>
<evidence type="ECO:0000313" key="6">
    <source>
        <dbReference type="EMBL" id="WVX83602.1"/>
    </source>
</evidence>
<gene>
    <name evidence="6" type="ORF">R4Z09_11720</name>
</gene>
<keyword evidence="3 5" id="KW-1133">Transmembrane helix</keyword>
<comment type="subcellular location">
    <subcellularLocation>
        <location evidence="1">Membrane</location>
        <topology evidence="1">Multi-pass membrane protein</topology>
    </subcellularLocation>
</comment>
<keyword evidence="2 5" id="KW-0812">Transmembrane</keyword>
<evidence type="ECO:0000256" key="2">
    <source>
        <dbReference type="ARBA" id="ARBA00022692"/>
    </source>
</evidence>
<evidence type="ECO:0000256" key="1">
    <source>
        <dbReference type="ARBA" id="ARBA00004141"/>
    </source>
</evidence>
<name>A0ABZ2CNR5_9BACI</name>
<evidence type="ECO:0000256" key="3">
    <source>
        <dbReference type="ARBA" id="ARBA00022989"/>
    </source>
</evidence>
<dbReference type="RefSeq" id="WP_338452484.1">
    <property type="nucleotide sequence ID" value="NZ_CP137640.1"/>
</dbReference>
<dbReference type="EMBL" id="CP137640">
    <property type="protein sequence ID" value="WVX83602.1"/>
    <property type="molecule type" value="Genomic_DNA"/>
</dbReference>
<feature type="transmembrane region" description="Helical" evidence="5">
    <location>
        <begin position="356"/>
        <end position="376"/>
    </location>
</feature>
<dbReference type="PANTHER" id="PTHR43077">
    <property type="entry name" value="TRANSPORT PERMEASE YVFS-RELATED"/>
    <property type="match status" value="1"/>
</dbReference>
<feature type="transmembrane region" description="Helical" evidence="5">
    <location>
        <begin position="204"/>
        <end position="224"/>
    </location>
</feature>
<evidence type="ECO:0000256" key="4">
    <source>
        <dbReference type="ARBA" id="ARBA00023136"/>
    </source>
</evidence>
<dbReference type="Proteomes" id="UP001357223">
    <property type="component" value="Chromosome"/>
</dbReference>
<reference evidence="6 7" key="1">
    <citation type="submission" date="2023-10" db="EMBL/GenBank/DDBJ databases">
        <title>Niallia locisalis sp.nov. isolated from a salt pond sample.</title>
        <authorList>
            <person name="Li X.-J."/>
            <person name="Dong L."/>
        </authorList>
    </citation>
    <scope>NUCLEOTIDE SEQUENCE [LARGE SCALE GENOMIC DNA]</scope>
    <source>
        <strain evidence="6 7">DSM 29761</strain>
    </source>
</reference>
<dbReference type="InterPro" id="IPR051328">
    <property type="entry name" value="T7SS_ABC-Transporter"/>
</dbReference>